<keyword evidence="2" id="KW-0808">Transferase</keyword>
<dbReference type="InterPro" id="IPR029063">
    <property type="entry name" value="SAM-dependent_MTases_sf"/>
</dbReference>
<dbReference type="InterPro" id="IPR012967">
    <property type="entry name" value="COMT_dimerisation"/>
</dbReference>
<evidence type="ECO:0000256" key="1">
    <source>
        <dbReference type="ARBA" id="ARBA00022603"/>
    </source>
</evidence>
<dbReference type="Gene3D" id="1.10.10.10">
    <property type="entry name" value="Winged helix-like DNA-binding domain superfamily/Winged helix DNA-binding domain"/>
    <property type="match status" value="1"/>
</dbReference>
<name>A0A919L0N8_9ACTN</name>
<keyword evidence="7" id="KW-1185">Reference proteome</keyword>
<dbReference type="InterPro" id="IPR001077">
    <property type="entry name" value="COMT_C"/>
</dbReference>
<dbReference type="InterPro" id="IPR036388">
    <property type="entry name" value="WH-like_DNA-bd_sf"/>
</dbReference>
<feature type="domain" description="O-methyltransferase C-terminal" evidence="4">
    <location>
        <begin position="116"/>
        <end position="324"/>
    </location>
</feature>
<dbReference type="InterPro" id="IPR016461">
    <property type="entry name" value="COMT-like"/>
</dbReference>
<keyword evidence="1" id="KW-0489">Methyltransferase</keyword>
<dbReference type="AlphaFoldDB" id="A0A919L0N8"/>
<evidence type="ECO:0000313" key="7">
    <source>
        <dbReference type="Proteomes" id="UP000603227"/>
    </source>
</evidence>
<dbReference type="SUPFAM" id="SSF53335">
    <property type="entry name" value="S-adenosyl-L-methionine-dependent methyltransferases"/>
    <property type="match status" value="1"/>
</dbReference>
<dbReference type="Gene3D" id="3.40.50.150">
    <property type="entry name" value="Vaccinia Virus protein VP39"/>
    <property type="match status" value="1"/>
</dbReference>
<dbReference type="PROSITE" id="PS51683">
    <property type="entry name" value="SAM_OMT_II"/>
    <property type="match status" value="1"/>
</dbReference>
<dbReference type="InterPro" id="IPR036390">
    <property type="entry name" value="WH_DNA-bd_sf"/>
</dbReference>
<comment type="caution">
    <text evidence="6">The sequence shown here is derived from an EMBL/GenBank/DDBJ whole genome shotgun (WGS) entry which is preliminary data.</text>
</comment>
<dbReference type="GO" id="GO:0008171">
    <property type="term" value="F:O-methyltransferase activity"/>
    <property type="evidence" value="ECO:0007669"/>
    <property type="project" value="InterPro"/>
</dbReference>
<keyword evidence="3" id="KW-0949">S-adenosyl-L-methionine</keyword>
<dbReference type="PANTHER" id="PTHR43712:SF2">
    <property type="entry name" value="O-METHYLTRANSFERASE CICE"/>
    <property type="match status" value="1"/>
</dbReference>
<dbReference type="GO" id="GO:0032259">
    <property type="term" value="P:methylation"/>
    <property type="evidence" value="ECO:0007669"/>
    <property type="project" value="UniProtKB-KW"/>
</dbReference>
<dbReference type="EMBL" id="BNAT01000001">
    <property type="protein sequence ID" value="GHH80530.1"/>
    <property type="molecule type" value="Genomic_DNA"/>
</dbReference>
<organism evidence="6 7">
    <name type="scientific">Streptomyces capitiformicae</name>
    <dbReference type="NCBI Taxonomy" id="2014920"/>
    <lineage>
        <taxon>Bacteria</taxon>
        <taxon>Bacillati</taxon>
        <taxon>Actinomycetota</taxon>
        <taxon>Actinomycetes</taxon>
        <taxon>Kitasatosporales</taxon>
        <taxon>Streptomycetaceae</taxon>
        <taxon>Streptomyces</taxon>
    </lineage>
</organism>
<dbReference type="GO" id="GO:0046983">
    <property type="term" value="F:protein dimerization activity"/>
    <property type="evidence" value="ECO:0007669"/>
    <property type="project" value="InterPro"/>
</dbReference>
<dbReference type="PANTHER" id="PTHR43712">
    <property type="entry name" value="PUTATIVE (AFU_ORTHOLOGUE AFUA_4G14580)-RELATED"/>
    <property type="match status" value="1"/>
</dbReference>
<evidence type="ECO:0000313" key="6">
    <source>
        <dbReference type="EMBL" id="GHH80530.1"/>
    </source>
</evidence>
<feature type="domain" description="O-methyltransferase dimerisation" evidence="5">
    <location>
        <begin position="24"/>
        <end position="94"/>
    </location>
</feature>
<dbReference type="Pfam" id="PF08100">
    <property type="entry name" value="Dimerisation"/>
    <property type="match status" value="1"/>
</dbReference>
<evidence type="ECO:0000256" key="3">
    <source>
        <dbReference type="ARBA" id="ARBA00022691"/>
    </source>
</evidence>
<dbReference type="RefSeq" id="WP_229913511.1">
    <property type="nucleotide sequence ID" value="NZ_BNAT01000001.1"/>
</dbReference>
<evidence type="ECO:0000256" key="2">
    <source>
        <dbReference type="ARBA" id="ARBA00022679"/>
    </source>
</evidence>
<dbReference type="SUPFAM" id="SSF46785">
    <property type="entry name" value="Winged helix' DNA-binding domain"/>
    <property type="match status" value="1"/>
</dbReference>
<dbReference type="Proteomes" id="UP000603227">
    <property type="component" value="Unassembled WGS sequence"/>
</dbReference>
<sequence>MPEMTDTDTAAGPAAVLGQAMAFQSAKLVLTGMELGLFEALAEEPGDEEELRKRLDLHPRGTGHFLAALTELGFLEREESGRYRNSDTTRRCLVPGGEGYLGGFLRAADRVMYPAWGRLSESLRTGAPQAATFSGEDMFGELYDSEEKKDGLVGMAEDASRPLIPALAAGFDWAAHHSVLELGGCRGNVLAGLVRAHPHLDARVFDLPQLESDFTAHMAAIGMTGKVGFHGGDFFAGPLPEADVLMIGHSLIDWNDEQRQRLVRNAFAAVRPGGAFLVWDPVIVDGEDSYLRNLIRSLNLQLMTPHGTGYDLAQCAEWMRAAGFASVSHTSLGHDVTLVIARKE</sequence>
<protein>
    <submittedName>
        <fullName evidence="6">O-methyltransferase</fullName>
    </submittedName>
</protein>
<evidence type="ECO:0000259" key="4">
    <source>
        <dbReference type="Pfam" id="PF00891"/>
    </source>
</evidence>
<dbReference type="PIRSF" id="PIRSF005739">
    <property type="entry name" value="O-mtase"/>
    <property type="match status" value="1"/>
</dbReference>
<accession>A0A919L0N8</accession>
<reference evidence="6" key="1">
    <citation type="journal article" date="2014" name="Int. J. Syst. Evol. Microbiol.">
        <title>Complete genome sequence of Corynebacterium casei LMG S-19264T (=DSM 44701T), isolated from a smear-ripened cheese.</title>
        <authorList>
            <consortium name="US DOE Joint Genome Institute (JGI-PGF)"/>
            <person name="Walter F."/>
            <person name="Albersmeier A."/>
            <person name="Kalinowski J."/>
            <person name="Ruckert C."/>
        </authorList>
    </citation>
    <scope>NUCLEOTIDE SEQUENCE</scope>
    <source>
        <strain evidence="6">CGMCC 4.7403</strain>
    </source>
</reference>
<gene>
    <name evidence="6" type="ORF">GCM10017771_00040</name>
</gene>
<evidence type="ECO:0000259" key="5">
    <source>
        <dbReference type="Pfam" id="PF08100"/>
    </source>
</evidence>
<proteinExistence type="predicted"/>
<reference evidence="6" key="2">
    <citation type="submission" date="2020-09" db="EMBL/GenBank/DDBJ databases">
        <authorList>
            <person name="Sun Q."/>
            <person name="Zhou Y."/>
        </authorList>
    </citation>
    <scope>NUCLEOTIDE SEQUENCE</scope>
    <source>
        <strain evidence="6">CGMCC 4.7403</strain>
    </source>
</reference>
<dbReference type="Pfam" id="PF00891">
    <property type="entry name" value="Methyltransf_2"/>
    <property type="match status" value="1"/>
</dbReference>